<evidence type="ECO:0000313" key="4">
    <source>
        <dbReference type="EMBL" id="KAL2537686.1"/>
    </source>
</evidence>
<dbReference type="Proteomes" id="UP001604277">
    <property type="component" value="Unassembled WGS sequence"/>
</dbReference>
<dbReference type="GO" id="GO:0009414">
    <property type="term" value="P:response to water deprivation"/>
    <property type="evidence" value="ECO:0007669"/>
    <property type="project" value="UniProtKB-ARBA"/>
</dbReference>
<comment type="caution">
    <text evidence="4">The sequence shown here is derived from an EMBL/GenBank/DDBJ whole genome shotgun (WGS) entry which is preliminary data.</text>
</comment>
<reference evidence="5" key="1">
    <citation type="submission" date="2024-07" db="EMBL/GenBank/DDBJ databases">
        <title>Two chromosome-level genome assemblies of Korean endemic species Abeliophyllum distichum and Forsythia ovata (Oleaceae).</title>
        <authorList>
            <person name="Jang H."/>
        </authorList>
    </citation>
    <scope>NUCLEOTIDE SEQUENCE [LARGE SCALE GENOMIC DNA]</scope>
</reference>
<evidence type="ECO:0000256" key="3">
    <source>
        <dbReference type="SAM" id="MobiDB-lite"/>
    </source>
</evidence>
<organism evidence="4 5">
    <name type="scientific">Forsythia ovata</name>
    <dbReference type="NCBI Taxonomy" id="205694"/>
    <lineage>
        <taxon>Eukaryota</taxon>
        <taxon>Viridiplantae</taxon>
        <taxon>Streptophyta</taxon>
        <taxon>Embryophyta</taxon>
        <taxon>Tracheophyta</taxon>
        <taxon>Spermatophyta</taxon>
        <taxon>Magnoliopsida</taxon>
        <taxon>eudicotyledons</taxon>
        <taxon>Gunneridae</taxon>
        <taxon>Pentapetalae</taxon>
        <taxon>asterids</taxon>
        <taxon>lamiids</taxon>
        <taxon>Lamiales</taxon>
        <taxon>Oleaceae</taxon>
        <taxon>Forsythieae</taxon>
        <taxon>Forsythia</taxon>
    </lineage>
</organism>
<evidence type="ECO:0000256" key="1">
    <source>
        <dbReference type="ARBA" id="ARBA00008403"/>
    </source>
</evidence>
<accession>A0ABD1VJZ9</accession>
<dbReference type="Pfam" id="PF00257">
    <property type="entry name" value="Dehydrin"/>
    <property type="match status" value="1"/>
</dbReference>
<sequence>MADIRDKDGNPIQLTDQYGKPVNLTDEHGNRMHLTGVATTAGDDSEDDGQGGRRKKGLKDKIKDKLTSGKHIDKYETATAHSATSETPTTTTVGTATSTTTINHEKKGVMEKIKEKLPGHHRNH</sequence>
<feature type="region of interest" description="Disordered" evidence="3">
    <location>
        <begin position="77"/>
        <end position="124"/>
    </location>
</feature>
<name>A0ABD1VJZ9_9LAMI</name>
<dbReference type="PANTHER" id="PTHR33346">
    <property type="entry name" value="DEHYDRIN XERO 2-RELATED"/>
    <property type="match status" value="1"/>
</dbReference>
<comment type="similarity">
    <text evidence="1 2">Belongs to the plant dehydrin family.</text>
</comment>
<feature type="compositionally biased region" description="Basic and acidic residues" evidence="3">
    <location>
        <begin position="103"/>
        <end position="118"/>
    </location>
</feature>
<keyword evidence="5" id="KW-1185">Reference proteome</keyword>
<dbReference type="EMBL" id="JBFOLJ010000005">
    <property type="protein sequence ID" value="KAL2537686.1"/>
    <property type="molecule type" value="Genomic_DNA"/>
</dbReference>
<feature type="compositionally biased region" description="Low complexity" evidence="3">
    <location>
        <begin position="77"/>
        <end position="101"/>
    </location>
</feature>
<evidence type="ECO:0000256" key="2">
    <source>
        <dbReference type="RuleBase" id="RU003995"/>
    </source>
</evidence>
<dbReference type="PROSITE" id="PS00823">
    <property type="entry name" value="DEHYDRIN_2"/>
    <property type="match status" value="1"/>
</dbReference>
<dbReference type="AlphaFoldDB" id="A0ABD1VJZ9"/>
<gene>
    <name evidence="4" type="ORF">Fot_19077</name>
</gene>
<proteinExistence type="inferred from homology"/>
<evidence type="ECO:0000313" key="5">
    <source>
        <dbReference type="Proteomes" id="UP001604277"/>
    </source>
</evidence>
<dbReference type="InterPro" id="IPR000167">
    <property type="entry name" value="Dehydrin"/>
</dbReference>
<feature type="region of interest" description="Disordered" evidence="3">
    <location>
        <begin position="1"/>
        <end position="64"/>
    </location>
</feature>
<protein>
    <submittedName>
        <fullName evidence="4">Dehydrin family protein</fullName>
    </submittedName>
</protein>
<dbReference type="PANTHER" id="PTHR33346:SF5">
    <property type="entry name" value="DEHYDRIN LEA-RELATED"/>
    <property type="match status" value="1"/>
</dbReference>
<dbReference type="InterPro" id="IPR030513">
    <property type="entry name" value="Dehydrin_CS"/>
</dbReference>